<organism evidence="1 2">
    <name type="scientific">Peptoniphilus indolicus</name>
    <dbReference type="NCBI Taxonomy" id="33030"/>
    <lineage>
        <taxon>Bacteria</taxon>
        <taxon>Bacillati</taxon>
        <taxon>Bacillota</taxon>
        <taxon>Tissierellia</taxon>
        <taxon>Tissierellales</taxon>
        <taxon>Peptoniphilaceae</taxon>
        <taxon>Peptoniphilus</taxon>
    </lineage>
</organism>
<reference evidence="1 2" key="1">
    <citation type="submission" date="2018-06" db="EMBL/GenBank/DDBJ databases">
        <authorList>
            <consortium name="Pathogen Informatics"/>
            <person name="Doyle S."/>
        </authorList>
    </citation>
    <scope>NUCLEOTIDE SEQUENCE [LARGE SCALE GENOMIC DNA]</scope>
    <source>
        <strain evidence="1 2">NCTC11088</strain>
    </source>
</reference>
<dbReference type="RefSeq" id="WP_004820249.1">
    <property type="nucleotide sequence ID" value="NZ_UGTH01000001.1"/>
</dbReference>
<proteinExistence type="predicted"/>
<dbReference type="Proteomes" id="UP000254777">
    <property type="component" value="Unassembled WGS sequence"/>
</dbReference>
<name>A0A379DCG7_9FIRM</name>
<accession>A0A379DCG7</accession>
<evidence type="ECO:0000313" key="2">
    <source>
        <dbReference type="Proteomes" id="UP000254777"/>
    </source>
</evidence>
<dbReference type="EMBL" id="UGTH01000001">
    <property type="protein sequence ID" value="SUB75262.1"/>
    <property type="molecule type" value="Genomic_DNA"/>
</dbReference>
<dbReference type="AlphaFoldDB" id="A0A379DCG7"/>
<evidence type="ECO:0000313" key="1">
    <source>
        <dbReference type="EMBL" id="SUB75262.1"/>
    </source>
</evidence>
<sequence>MKFIMKIFLIVVIAITIMNIVDFRKYVHVDKMDGVKVLEPSKK</sequence>
<gene>
    <name evidence="1" type="ORF">NCTC11088_01051</name>
</gene>
<protein>
    <submittedName>
        <fullName evidence="1">Uncharacterized protein</fullName>
    </submittedName>
</protein>